<keyword evidence="2" id="KW-1185">Reference proteome</keyword>
<accession>A0A0R3W5Z8</accession>
<dbReference type="WBParaSite" id="TASK_0000558101-mRNA-1">
    <property type="protein sequence ID" value="TASK_0000558101-mRNA-1"/>
    <property type="gene ID" value="TASK_0000558101"/>
</dbReference>
<gene>
    <name evidence="1" type="ORF">TASK_LOCUS5582</name>
</gene>
<evidence type="ECO:0000313" key="1">
    <source>
        <dbReference type="EMBL" id="VDK35303.1"/>
    </source>
</evidence>
<name>A0A0R3W5Z8_TAEAS</name>
<dbReference type="AlphaFoldDB" id="A0A0R3W5Z8"/>
<evidence type="ECO:0000313" key="2">
    <source>
        <dbReference type="Proteomes" id="UP000282613"/>
    </source>
</evidence>
<dbReference type="Proteomes" id="UP000282613">
    <property type="component" value="Unassembled WGS sequence"/>
</dbReference>
<organism evidence="3">
    <name type="scientific">Taenia asiatica</name>
    <name type="common">Asian tapeworm</name>
    <dbReference type="NCBI Taxonomy" id="60517"/>
    <lineage>
        <taxon>Eukaryota</taxon>
        <taxon>Metazoa</taxon>
        <taxon>Spiralia</taxon>
        <taxon>Lophotrochozoa</taxon>
        <taxon>Platyhelminthes</taxon>
        <taxon>Cestoda</taxon>
        <taxon>Eucestoda</taxon>
        <taxon>Cyclophyllidea</taxon>
        <taxon>Taeniidae</taxon>
        <taxon>Taenia</taxon>
    </lineage>
</organism>
<reference evidence="3" key="1">
    <citation type="submission" date="2016-03" db="UniProtKB">
        <authorList>
            <consortium name="WormBaseParasite"/>
        </authorList>
    </citation>
    <scope>IDENTIFICATION</scope>
</reference>
<protein>
    <submittedName>
        <fullName evidence="1 3">Uncharacterized protein</fullName>
    </submittedName>
</protein>
<proteinExistence type="predicted"/>
<sequence length="250" mass="28141">MTAGAEIDVCPPVERSMHEWSDVELGLLRRPFGSLHCGCGSGLVAMGCRRDRLSHRYRSCAWIDSSLSSGYSIEEEFTQELWTSLQVGELLMIRLKVSGFLLQRLLVRAYNRLFKVLEQNGQQFIVDRSGTKDAFTINGINITYVVSLSLIPLMSFIVEPHSKLFLYPLEHNPLLLRRLLLDAIPDFRSGVGIGAGLLRTAASYLHPPLESTPSENSEDWTWLFNDSSLFNHIIKAPNFTTPSFLAHTTQ</sequence>
<evidence type="ECO:0000313" key="3">
    <source>
        <dbReference type="WBParaSite" id="TASK_0000558101-mRNA-1"/>
    </source>
</evidence>
<dbReference type="EMBL" id="UYRS01018426">
    <property type="protein sequence ID" value="VDK35303.1"/>
    <property type="molecule type" value="Genomic_DNA"/>
</dbReference>
<reference evidence="1 2" key="2">
    <citation type="submission" date="2018-11" db="EMBL/GenBank/DDBJ databases">
        <authorList>
            <consortium name="Pathogen Informatics"/>
        </authorList>
    </citation>
    <scope>NUCLEOTIDE SEQUENCE [LARGE SCALE GENOMIC DNA]</scope>
</reference>